<accession>A0A0F5I8D2</accession>
<comment type="caution">
    <text evidence="1">The sequence shown here is derived from an EMBL/GenBank/DDBJ whole genome shotgun (WGS) entry which is preliminary data.</text>
</comment>
<accession>A0A0F5HZK2</accession>
<gene>
    <name evidence="1" type="ORF">QY95_00771</name>
</gene>
<reference evidence="1" key="1">
    <citation type="submission" date="2015-02" db="EMBL/GenBank/DDBJ databases">
        <title>Genome Assembly of Bacillaceae bacterium MTCC 8252.</title>
        <authorList>
            <person name="Verma A."/>
            <person name="Khatri I."/>
            <person name="Mual P."/>
            <person name="Subramanian S."/>
            <person name="Krishnamurthi S."/>
        </authorList>
    </citation>
    <scope>NUCLEOTIDE SEQUENCE [LARGE SCALE GENOMIC DNA]</scope>
    <source>
        <strain evidence="1">MTCC 8252</strain>
    </source>
</reference>
<organism evidence="1 2">
    <name type="scientific">Bacillus thermotolerans</name>
    <name type="common">Quasibacillus thermotolerans</name>
    <dbReference type="NCBI Taxonomy" id="1221996"/>
    <lineage>
        <taxon>Bacteria</taxon>
        <taxon>Bacillati</taxon>
        <taxon>Bacillota</taxon>
        <taxon>Bacilli</taxon>
        <taxon>Bacillales</taxon>
        <taxon>Bacillaceae</taxon>
        <taxon>Bacillus</taxon>
    </lineage>
</organism>
<proteinExistence type="predicted"/>
<name>A0A0F5I8D2_BACTR</name>
<dbReference type="AlphaFoldDB" id="A0A0F5I8D2"/>
<dbReference type="EMBL" id="JWIR02000022">
    <property type="protein sequence ID" value="KKB41452.1"/>
    <property type="molecule type" value="Genomic_DNA"/>
</dbReference>
<keyword evidence="2" id="KW-1185">Reference proteome</keyword>
<protein>
    <submittedName>
        <fullName evidence="1">Uncharacterized protein</fullName>
    </submittedName>
</protein>
<evidence type="ECO:0000313" key="1">
    <source>
        <dbReference type="EMBL" id="KKB41452.1"/>
    </source>
</evidence>
<dbReference type="Proteomes" id="UP000031563">
    <property type="component" value="Unassembled WGS sequence"/>
</dbReference>
<evidence type="ECO:0000313" key="2">
    <source>
        <dbReference type="Proteomes" id="UP000031563"/>
    </source>
</evidence>
<sequence>MYSGFIYAIVSTLSPECVLIHSIRIEYRYDYKREGTAPLQTGEVTLHTFQEGM</sequence>